<comment type="caution">
    <text evidence="2">The sequence shown here is derived from an EMBL/GenBank/DDBJ whole genome shotgun (WGS) entry which is preliminary data.</text>
</comment>
<evidence type="ECO:0000313" key="2">
    <source>
        <dbReference type="EMBL" id="KAJ8417044.1"/>
    </source>
</evidence>
<reference evidence="2" key="1">
    <citation type="journal article" date="2023" name="Science">
        <title>Genome structures resolve the early diversification of teleost fishes.</title>
        <authorList>
            <person name="Parey E."/>
            <person name="Louis A."/>
            <person name="Montfort J."/>
            <person name="Bouchez O."/>
            <person name="Roques C."/>
            <person name="Iampietro C."/>
            <person name="Lluch J."/>
            <person name="Castinel A."/>
            <person name="Donnadieu C."/>
            <person name="Desvignes T."/>
            <person name="Floi Bucao C."/>
            <person name="Jouanno E."/>
            <person name="Wen M."/>
            <person name="Mejri S."/>
            <person name="Dirks R."/>
            <person name="Jansen H."/>
            <person name="Henkel C."/>
            <person name="Chen W.J."/>
            <person name="Zahm M."/>
            <person name="Cabau C."/>
            <person name="Klopp C."/>
            <person name="Thompson A.W."/>
            <person name="Robinson-Rechavi M."/>
            <person name="Braasch I."/>
            <person name="Lecointre G."/>
            <person name="Bobe J."/>
            <person name="Postlethwait J.H."/>
            <person name="Berthelot C."/>
            <person name="Roest Crollius H."/>
            <person name="Guiguen Y."/>
        </authorList>
    </citation>
    <scope>NUCLEOTIDE SEQUENCE</scope>
    <source>
        <strain evidence="2">NC1722</strain>
    </source>
</reference>
<organism evidence="2 3">
    <name type="scientific">Aldrovandia affinis</name>
    <dbReference type="NCBI Taxonomy" id="143900"/>
    <lineage>
        <taxon>Eukaryota</taxon>
        <taxon>Metazoa</taxon>
        <taxon>Chordata</taxon>
        <taxon>Craniata</taxon>
        <taxon>Vertebrata</taxon>
        <taxon>Euteleostomi</taxon>
        <taxon>Actinopterygii</taxon>
        <taxon>Neopterygii</taxon>
        <taxon>Teleostei</taxon>
        <taxon>Notacanthiformes</taxon>
        <taxon>Halosauridae</taxon>
        <taxon>Aldrovandia</taxon>
    </lineage>
</organism>
<feature type="region of interest" description="Disordered" evidence="1">
    <location>
        <begin position="25"/>
        <end position="95"/>
    </location>
</feature>
<sequence length="95" mass="11016">MSGEAAMRQMKYRRWDRLCQPLVNHRRRELQTPPPKSKLEKFPKMRPPDRAVDHPRGSLHSARLGVRQSRSGVSYSSPGSRGHREDITTDLIKQL</sequence>
<dbReference type="AlphaFoldDB" id="A0AAD7X2J0"/>
<dbReference type="EMBL" id="JAINUG010000004">
    <property type="protein sequence ID" value="KAJ8417044.1"/>
    <property type="molecule type" value="Genomic_DNA"/>
</dbReference>
<name>A0AAD7X2J0_9TELE</name>
<feature type="compositionally biased region" description="Basic and acidic residues" evidence="1">
    <location>
        <begin position="37"/>
        <end position="56"/>
    </location>
</feature>
<proteinExistence type="predicted"/>
<keyword evidence="3" id="KW-1185">Reference proteome</keyword>
<feature type="compositionally biased region" description="Low complexity" evidence="1">
    <location>
        <begin position="65"/>
        <end position="80"/>
    </location>
</feature>
<dbReference type="Proteomes" id="UP001221898">
    <property type="component" value="Unassembled WGS sequence"/>
</dbReference>
<evidence type="ECO:0000313" key="3">
    <source>
        <dbReference type="Proteomes" id="UP001221898"/>
    </source>
</evidence>
<accession>A0AAD7X2J0</accession>
<evidence type="ECO:0000256" key="1">
    <source>
        <dbReference type="SAM" id="MobiDB-lite"/>
    </source>
</evidence>
<gene>
    <name evidence="2" type="ORF">AAFF_G00282710</name>
</gene>
<protein>
    <submittedName>
        <fullName evidence="2">Uncharacterized protein</fullName>
    </submittedName>
</protein>